<protein>
    <recommendedName>
        <fullName evidence="10">Breast cancer metastasis-suppressor 1-like protein</fullName>
    </recommendedName>
</protein>
<evidence type="ECO:0000256" key="4">
    <source>
        <dbReference type="ARBA" id="ARBA00023163"/>
    </source>
</evidence>
<keyword evidence="5" id="KW-0539">Nucleus</keyword>
<keyword evidence="4" id="KW-0804">Transcription</keyword>
<dbReference type="GO" id="GO:0005654">
    <property type="term" value="C:nucleoplasm"/>
    <property type="evidence" value="ECO:0007669"/>
    <property type="project" value="UniProtKB-ARBA"/>
</dbReference>
<dbReference type="AlphaFoldDB" id="A0A7R9M2G4"/>
<dbReference type="GO" id="GO:0010468">
    <property type="term" value="P:regulation of gene expression"/>
    <property type="evidence" value="ECO:0007669"/>
    <property type="project" value="UniProtKB-ARBA"/>
</dbReference>
<evidence type="ECO:0000313" key="8">
    <source>
        <dbReference type="EMBL" id="CAD7652322.1"/>
    </source>
</evidence>
<accession>A0A7R9M2G4</accession>
<evidence type="ECO:0000256" key="2">
    <source>
        <dbReference type="ARBA" id="ARBA00022491"/>
    </source>
</evidence>
<keyword evidence="3" id="KW-0805">Transcription regulation</keyword>
<evidence type="ECO:0000256" key="5">
    <source>
        <dbReference type="ARBA" id="ARBA00023242"/>
    </source>
</evidence>
<dbReference type="Gene3D" id="1.20.5.1500">
    <property type="match status" value="1"/>
</dbReference>
<evidence type="ECO:0000313" key="9">
    <source>
        <dbReference type="Proteomes" id="UP000728032"/>
    </source>
</evidence>
<dbReference type="Proteomes" id="UP000728032">
    <property type="component" value="Unassembled WGS sequence"/>
</dbReference>
<feature type="compositionally biased region" description="Acidic residues" evidence="7">
    <location>
        <begin position="55"/>
        <end position="66"/>
    </location>
</feature>
<feature type="region of interest" description="Disordered" evidence="7">
    <location>
        <begin position="55"/>
        <end position="86"/>
    </location>
</feature>
<name>A0A7R9M2G4_9ACAR</name>
<gene>
    <name evidence="8" type="ORF">ONB1V03_LOCUS8986</name>
</gene>
<dbReference type="InterPro" id="IPR013907">
    <property type="entry name" value="Sds3"/>
</dbReference>
<keyword evidence="2" id="KW-0678">Repressor</keyword>
<dbReference type="EMBL" id="CAJPVJ010005403">
    <property type="protein sequence ID" value="CAG2169509.1"/>
    <property type="molecule type" value="Genomic_DNA"/>
</dbReference>
<evidence type="ECO:0000256" key="1">
    <source>
        <dbReference type="ARBA" id="ARBA00004123"/>
    </source>
</evidence>
<sequence>MSEKMMTNKLIANTITCELNELNAKRNLMIGSNDMHITSIDTDHLKDHMDSEVLDSEKDDTNDDSSTDSQSGSDGDESSDIDEEECDRRKDEYMIEMTDLEKQFLALKDQLYVERLSQVEHKLEEVRAGRAAEYLQPLDELQENMRVRTEVAAIVSQLKLTNIKCQFEAEMLANEQNFESEKQLLKDSIRQDVEEKLRRLEEDRNSIDSDIWSESAFSKKKKRYGSAGGYGYDMSSRESMSFQDRRRKPVTVSGPYIVYMLKDSDIMEDWNVIRRALKSVSSSYL</sequence>
<comment type="similarity">
    <text evidence="6">Belongs to the BRMS1 family.</text>
</comment>
<comment type="subcellular location">
    <subcellularLocation>
        <location evidence="1">Nucleus</location>
    </subcellularLocation>
</comment>
<dbReference type="FunFam" id="1.20.5.1500:FF:000002">
    <property type="entry name" value="breast cancer metastasis-suppressor 1-like protein-A"/>
    <property type="match status" value="1"/>
</dbReference>
<dbReference type="PANTHER" id="PTHR21964">
    <property type="entry name" value="BREAST CANCER METASTASIS-SUPPRESSOR 1"/>
    <property type="match status" value="1"/>
</dbReference>
<dbReference type="EMBL" id="OC920228">
    <property type="protein sequence ID" value="CAD7652322.1"/>
    <property type="molecule type" value="Genomic_DNA"/>
</dbReference>
<proteinExistence type="inferred from homology"/>
<evidence type="ECO:0008006" key="10">
    <source>
        <dbReference type="Google" id="ProtNLM"/>
    </source>
</evidence>
<evidence type="ECO:0000256" key="6">
    <source>
        <dbReference type="ARBA" id="ARBA00038256"/>
    </source>
</evidence>
<evidence type="ECO:0000256" key="3">
    <source>
        <dbReference type="ARBA" id="ARBA00023015"/>
    </source>
</evidence>
<dbReference type="Pfam" id="PF08598">
    <property type="entry name" value="Sds3"/>
    <property type="match status" value="1"/>
</dbReference>
<feature type="compositionally biased region" description="Acidic residues" evidence="7">
    <location>
        <begin position="74"/>
        <end position="85"/>
    </location>
</feature>
<dbReference type="OrthoDB" id="20886at2759"/>
<reference evidence="8" key="1">
    <citation type="submission" date="2020-11" db="EMBL/GenBank/DDBJ databases">
        <authorList>
            <person name="Tran Van P."/>
        </authorList>
    </citation>
    <scope>NUCLEOTIDE SEQUENCE</scope>
</reference>
<organism evidence="8">
    <name type="scientific">Oppiella nova</name>
    <dbReference type="NCBI Taxonomy" id="334625"/>
    <lineage>
        <taxon>Eukaryota</taxon>
        <taxon>Metazoa</taxon>
        <taxon>Ecdysozoa</taxon>
        <taxon>Arthropoda</taxon>
        <taxon>Chelicerata</taxon>
        <taxon>Arachnida</taxon>
        <taxon>Acari</taxon>
        <taxon>Acariformes</taxon>
        <taxon>Sarcoptiformes</taxon>
        <taxon>Oribatida</taxon>
        <taxon>Brachypylina</taxon>
        <taxon>Oppioidea</taxon>
        <taxon>Oppiidae</taxon>
        <taxon>Oppiella</taxon>
    </lineage>
</organism>
<dbReference type="SMART" id="SM01401">
    <property type="entry name" value="Sds3"/>
    <property type="match status" value="1"/>
</dbReference>
<evidence type="ECO:0000256" key="7">
    <source>
        <dbReference type="SAM" id="MobiDB-lite"/>
    </source>
</evidence>
<keyword evidence="9" id="KW-1185">Reference proteome</keyword>